<evidence type="ECO:0008006" key="4">
    <source>
        <dbReference type="Google" id="ProtNLM"/>
    </source>
</evidence>
<name>A0A419IBS9_9PSEU</name>
<sequence>MTTLTASRYNARTMAVLAVDIIGSSQASDDLLDPMKTEMESLLAQALDTVGLSWDEAAHMRETGDGSMLAYPDHQAGQVAETVFYLDHLLRSRNRYHRVPMRARVAVHLGPMAEHHRYHRTYITLTRLLNAGPFGEVVRHWCEIDPLGERFGAGLVISKSLWQAVIEPFSVALVPPARCTRIEVVTPDFTGEAWIHLPGLDAEDTLARSRPRSRAAIRPAAVEPAHSEPPGSAEPARNGTRLSSSA</sequence>
<dbReference type="RefSeq" id="WP_120021426.1">
    <property type="nucleotide sequence ID" value="NZ_QZFV01000010.1"/>
</dbReference>
<dbReference type="SUPFAM" id="SSF55073">
    <property type="entry name" value="Nucleotide cyclase"/>
    <property type="match status" value="1"/>
</dbReference>
<evidence type="ECO:0000313" key="2">
    <source>
        <dbReference type="EMBL" id="RJQ92364.1"/>
    </source>
</evidence>
<gene>
    <name evidence="2" type="ORF">D5S19_00950</name>
</gene>
<dbReference type="Gene3D" id="3.30.70.1230">
    <property type="entry name" value="Nucleotide cyclase"/>
    <property type="match status" value="1"/>
</dbReference>
<protein>
    <recommendedName>
        <fullName evidence="4">Guanylate cyclase domain-containing protein</fullName>
    </recommendedName>
</protein>
<evidence type="ECO:0000256" key="1">
    <source>
        <dbReference type="SAM" id="MobiDB-lite"/>
    </source>
</evidence>
<comment type="caution">
    <text evidence="2">The sequence shown here is derived from an EMBL/GenBank/DDBJ whole genome shotgun (WGS) entry which is preliminary data.</text>
</comment>
<evidence type="ECO:0000313" key="3">
    <source>
        <dbReference type="Proteomes" id="UP000285112"/>
    </source>
</evidence>
<reference evidence="2 3" key="1">
    <citation type="submission" date="2018-09" db="EMBL/GenBank/DDBJ databases">
        <title>YIM PH 21725 draft genome.</title>
        <authorList>
            <person name="Miao C."/>
        </authorList>
    </citation>
    <scope>NUCLEOTIDE SEQUENCE [LARGE SCALE GENOMIC DNA]</scope>
    <source>
        <strain evidence="3">YIM PH21725</strain>
    </source>
</reference>
<dbReference type="OrthoDB" id="3628614at2"/>
<feature type="region of interest" description="Disordered" evidence="1">
    <location>
        <begin position="208"/>
        <end position="246"/>
    </location>
</feature>
<dbReference type="Proteomes" id="UP000285112">
    <property type="component" value="Unassembled WGS sequence"/>
</dbReference>
<dbReference type="AlphaFoldDB" id="A0A419IBS9"/>
<accession>A0A419IBS9</accession>
<dbReference type="EMBL" id="QZFV01000010">
    <property type="protein sequence ID" value="RJQ92364.1"/>
    <property type="molecule type" value="Genomic_DNA"/>
</dbReference>
<dbReference type="InterPro" id="IPR029787">
    <property type="entry name" value="Nucleotide_cyclase"/>
</dbReference>
<organism evidence="2 3">
    <name type="scientific">Amycolatopsis panacis</name>
    <dbReference type="NCBI Taxonomy" id="2340917"/>
    <lineage>
        <taxon>Bacteria</taxon>
        <taxon>Bacillati</taxon>
        <taxon>Actinomycetota</taxon>
        <taxon>Actinomycetes</taxon>
        <taxon>Pseudonocardiales</taxon>
        <taxon>Pseudonocardiaceae</taxon>
        <taxon>Amycolatopsis</taxon>
    </lineage>
</organism>
<keyword evidence="3" id="KW-1185">Reference proteome</keyword>
<proteinExistence type="predicted"/>